<proteinExistence type="predicted"/>
<protein>
    <recommendedName>
        <fullName evidence="3">Single-pass membrane and coiled-coil domain-containing protein 3</fullName>
    </recommendedName>
</protein>
<dbReference type="PANTHER" id="PTHR35972:SF1">
    <property type="entry name" value="SINGLE-PASS MEMBRANE AND COILED-COIL DOMAIN-CONTAINING PROTEIN 3"/>
    <property type="match status" value="1"/>
</dbReference>
<keyword evidence="2" id="KW-1185">Reference proteome</keyword>
<dbReference type="InterPro" id="IPR027895">
    <property type="entry name" value="DUF4533"/>
</dbReference>
<dbReference type="Proteomes" id="UP001479290">
    <property type="component" value="Unassembled WGS sequence"/>
</dbReference>
<dbReference type="EMBL" id="JAWDJR010000004">
    <property type="protein sequence ID" value="KAK9976708.1"/>
    <property type="molecule type" value="Genomic_DNA"/>
</dbReference>
<comment type="caution">
    <text evidence="1">The sequence shown here is derived from an EMBL/GenBank/DDBJ whole genome shotgun (WGS) entry which is preliminary data.</text>
</comment>
<evidence type="ECO:0000313" key="2">
    <source>
        <dbReference type="Proteomes" id="UP001479290"/>
    </source>
</evidence>
<organism evidence="1 2">
    <name type="scientific">Culter alburnus</name>
    <name type="common">Topmouth culter</name>
    <dbReference type="NCBI Taxonomy" id="194366"/>
    <lineage>
        <taxon>Eukaryota</taxon>
        <taxon>Metazoa</taxon>
        <taxon>Chordata</taxon>
        <taxon>Craniata</taxon>
        <taxon>Vertebrata</taxon>
        <taxon>Euteleostomi</taxon>
        <taxon>Actinopterygii</taxon>
        <taxon>Neopterygii</taxon>
        <taxon>Teleostei</taxon>
        <taxon>Ostariophysi</taxon>
        <taxon>Cypriniformes</taxon>
        <taxon>Xenocyprididae</taxon>
        <taxon>Xenocypridinae</taxon>
        <taxon>Culter</taxon>
    </lineage>
</organism>
<evidence type="ECO:0000313" key="1">
    <source>
        <dbReference type="EMBL" id="KAK9976708.1"/>
    </source>
</evidence>
<dbReference type="InterPro" id="IPR040004">
    <property type="entry name" value="SMCO3"/>
</dbReference>
<name>A0AAW2AUA1_CULAL</name>
<evidence type="ECO:0008006" key="3">
    <source>
        <dbReference type="Google" id="ProtNLM"/>
    </source>
</evidence>
<dbReference type="AlphaFoldDB" id="A0AAW2AUA1"/>
<sequence>MWSDIFYPHNPKRREQLIRKSQQFQDLMEGNFEATNQLIDVMNKHLNCSFQHITLNESATLRDNCNVMIECMHKIQAVVEKIDKKLKEKLEPTLYEKLKVLNLSLPPEEFKDISIAIKTVCGVEGLTATAVVSILIRTGDILANITSKFVKIGAGTLACVGLAVVFIGIDMIVEAILGSIERDNLEKALKEYDDALTEFKPASLEYQRNIMKVQVKIEEFKN</sequence>
<accession>A0AAW2AUA1</accession>
<dbReference type="PANTHER" id="PTHR35972">
    <property type="entry name" value="SINGLE-PASS MEMBRANE AND COILED-COIL DOMAIN-CONTAINING PROTEIN 3"/>
    <property type="match status" value="1"/>
</dbReference>
<dbReference type="Pfam" id="PF15047">
    <property type="entry name" value="DUF4533"/>
    <property type="match status" value="1"/>
</dbReference>
<reference evidence="1 2" key="1">
    <citation type="submission" date="2024-05" db="EMBL/GenBank/DDBJ databases">
        <title>A high-quality chromosomal-level genome assembly of Topmouth culter (Culter alburnus).</title>
        <authorList>
            <person name="Zhao H."/>
        </authorList>
    </citation>
    <scope>NUCLEOTIDE SEQUENCE [LARGE SCALE GENOMIC DNA]</scope>
    <source>
        <strain evidence="1">CATC2023</strain>
        <tissue evidence="1">Muscle</tissue>
    </source>
</reference>
<gene>
    <name evidence="1" type="ORF">ABG768_021913</name>
</gene>